<dbReference type="NCBIfam" id="TIGR00589">
    <property type="entry name" value="ogt"/>
    <property type="match status" value="1"/>
</dbReference>
<dbReference type="Pfam" id="PF01035">
    <property type="entry name" value="DNA_binding_1"/>
    <property type="match status" value="1"/>
</dbReference>
<dbReference type="GO" id="GO:0006281">
    <property type="term" value="P:DNA repair"/>
    <property type="evidence" value="ECO:0007669"/>
    <property type="project" value="InterPro"/>
</dbReference>
<protein>
    <submittedName>
        <fullName evidence="3">Methylated-DNA--[protein]-cysteine S-methyltransferase</fullName>
        <ecNumber evidence="3">2.1.1.63</ecNumber>
    </submittedName>
</protein>
<dbReference type="RefSeq" id="WP_158867068.1">
    <property type="nucleotide sequence ID" value="NZ_CP046401.1"/>
</dbReference>
<evidence type="ECO:0000259" key="2">
    <source>
        <dbReference type="Pfam" id="PF01035"/>
    </source>
</evidence>
<evidence type="ECO:0000256" key="1">
    <source>
        <dbReference type="ARBA" id="ARBA00022763"/>
    </source>
</evidence>
<dbReference type="InterPro" id="IPR014048">
    <property type="entry name" value="MethylDNA_cys_MeTrfase_DNA-bd"/>
</dbReference>
<feature type="domain" description="Methylated-DNA-[protein]-cysteine S-methyltransferase DNA binding" evidence="2">
    <location>
        <begin position="3"/>
        <end position="85"/>
    </location>
</feature>
<name>A0A6I6JZJ8_9BACT</name>
<dbReference type="InterPro" id="IPR036217">
    <property type="entry name" value="MethylDNA_cys_MeTrfase_DNAb"/>
</dbReference>
<dbReference type="EMBL" id="CP046401">
    <property type="protein sequence ID" value="QGY44603.1"/>
    <property type="molecule type" value="Genomic_DNA"/>
</dbReference>
<dbReference type="Proteomes" id="UP000428260">
    <property type="component" value="Chromosome"/>
</dbReference>
<dbReference type="AlphaFoldDB" id="A0A6I6JZJ8"/>
<dbReference type="GO" id="GO:0003908">
    <property type="term" value="F:methylated-DNA-[protein]-cysteine S-methyltransferase activity"/>
    <property type="evidence" value="ECO:0007669"/>
    <property type="project" value="UniProtKB-EC"/>
</dbReference>
<organism evidence="3 4">
    <name type="scientific">Maribellus comscasis</name>
    <dbReference type="NCBI Taxonomy" id="2681766"/>
    <lineage>
        <taxon>Bacteria</taxon>
        <taxon>Pseudomonadati</taxon>
        <taxon>Bacteroidota</taxon>
        <taxon>Bacteroidia</taxon>
        <taxon>Marinilabiliales</taxon>
        <taxon>Prolixibacteraceae</taxon>
        <taxon>Maribellus</taxon>
    </lineage>
</organism>
<keyword evidence="1" id="KW-0227">DNA damage</keyword>
<accession>A0A6I6JZJ8</accession>
<sequence length="108" mass="12163">MSDFFEKVYDVVKQIPPGRVTTYGAIAKYLGTTGSARMVGWAMNAAGSHSEFVPAHRVVNRNGLLTGKHHFDTPNAMKELLEAEGFEFEEDQIINFKERFWDPAKELA</sequence>
<evidence type="ECO:0000313" key="4">
    <source>
        <dbReference type="Proteomes" id="UP000428260"/>
    </source>
</evidence>
<dbReference type="KEGG" id="mcos:GM418_13305"/>
<reference evidence="3 4" key="1">
    <citation type="submission" date="2019-11" db="EMBL/GenBank/DDBJ databases">
        <authorList>
            <person name="Zheng R.K."/>
            <person name="Sun C.M."/>
        </authorList>
    </citation>
    <scope>NUCLEOTIDE SEQUENCE [LARGE SCALE GENOMIC DNA]</scope>
    <source>
        <strain evidence="3 4">WC007</strain>
    </source>
</reference>
<dbReference type="GO" id="GO:0032259">
    <property type="term" value="P:methylation"/>
    <property type="evidence" value="ECO:0007669"/>
    <property type="project" value="UniProtKB-KW"/>
</dbReference>
<dbReference type="PANTHER" id="PTHR42942">
    <property type="entry name" value="6-O-METHYLGUANINE DNA METHYLTRANSFERASE"/>
    <property type="match status" value="1"/>
</dbReference>
<evidence type="ECO:0000313" key="3">
    <source>
        <dbReference type="EMBL" id="QGY44603.1"/>
    </source>
</evidence>
<keyword evidence="4" id="KW-1185">Reference proteome</keyword>
<keyword evidence="3" id="KW-0808">Transferase</keyword>
<keyword evidence="3" id="KW-0489">Methyltransferase</keyword>
<dbReference type="SUPFAM" id="SSF46767">
    <property type="entry name" value="Methylated DNA-protein cysteine methyltransferase, C-terminal domain"/>
    <property type="match status" value="1"/>
</dbReference>
<dbReference type="CDD" id="cd06445">
    <property type="entry name" value="ATase"/>
    <property type="match status" value="1"/>
</dbReference>
<dbReference type="Gene3D" id="1.10.10.10">
    <property type="entry name" value="Winged helix-like DNA-binding domain superfamily/Winged helix DNA-binding domain"/>
    <property type="match status" value="1"/>
</dbReference>
<dbReference type="PANTHER" id="PTHR42942:SF1">
    <property type="entry name" value="ALKYLTRANSFERASE-LIKE PROTEIN 1"/>
    <property type="match status" value="1"/>
</dbReference>
<dbReference type="EC" id="2.1.1.63" evidence="3"/>
<gene>
    <name evidence="3" type="ORF">GM418_13305</name>
</gene>
<dbReference type="InterPro" id="IPR052520">
    <property type="entry name" value="ATL_DNA_repair"/>
</dbReference>
<dbReference type="InterPro" id="IPR036388">
    <property type="entry name" value="WH-like_DNA-bd_sf"/>
</dbReference>
<proteinExistence type="predicted"/>